<evidence type="ECO:0000256" key="1">
    <source>
        <dbReference type="ARBA" id="ARBA00004651"/>
    </source>
</evidence>
<reference evidence="9 10" key="1">
    <citation type="submission" date="2009-06" db="EMBL/GenBank/DDBJ databases">
        <title>The draft genome of Clostridium carboxidivorans P7.</title>
        <authorList>
            <consortium name="US DOE Joint Genome Institute (JGI-PGF)"/>
            <person name="Lucas S."/>
            <person name="Copeland A."/>
            <person name="Lapidus A."/>
            <person name="Glavina del Rio T."/>
            <person name="Tice H."/>
            <person name="Bruce D."/>
            <person name="Goodwin L."/>
            <person name="Pitluck S."/>
            <person name="Larimer F."/>
            <person name="Land M.L."/>
            <person name="Hauser L."/>
            <person name="Hemme C.L."/>
        </authorList>
    </citation>
    <scope>NUCLEOTIDE SEQUENCE [LARGE SCALE GENOMIC DNA]</scope>
    <source>
        <strain evidence="9 10">P7</strain>
    </source>
</reference>
<dbReference type="STRING" id="536227.Ccar_06780"/>
<evidence type="ECO:0000313" key="9">
    <source>
        <dbReference type="EMBL" id="EET87155.1"/>
    </source>
</evidence>
<sequence length="385" mass="43633">MVQSKALTKKESDKMKPLSSITYLINNINKILPSFISMIFSVFLVYFVSILISSSNYALNLNNLNMAEKVTIVTSNSKMPIPGNVINEIKTNSPAADIIPIISVNGHLQYDNPFGGSSFNSYNVFQNDVSKLLNIFNLKLVKGKLPSLNKDEIILPLKYAKQNEIKVGQSISSSFEKNIVMDKKYIVCGIIDGPVNIAITSNEFNTSKENALKYSIMFSTNNNNLTYHIKTLGNSNIIISDYKTVKGQIHDYIKSLDSFIYIFHFLIIIVLSISLGNLNYIIFISRKNEFAILRAIGYKRNFLLKKLFKESFLLNLLGFITGIIIAIIVTQLLNITIWMPKGQYVLSFKLEYIITAFLIPLSVSLVNMLIYLRKFKCMNYENLNI</sequence>
<dbReference type="eggNOG" id="COG0577">
    <property type="taxonomic scope" value="Bacteria"/>
</dbReference>
<evidence type="ECO:0000256" key="3">
    <source>
        <dbReference type="ARBA" id="ARBA00022692"/>
    </source>
</evidence>
<name>C6PUF7_9CLOT</name>
<dbReference type="AlphaFoldDB" id="C6PUF7"/>
<evidence type="ECO:0000256" key="4">
    <source>
        <dbReference type="ARBA" id="ARBA00022989"/>
    </source>
</evidence>
<dbReference type="Pfam" id="PF02687">
    <property type="entry name" value="FtsX"/>
    <property type="match status" value="1"/>
</dbReference>
<keyword evidence="2" id="KW-1003">Cell membrane</keyword>
<evidence type="ECO:0000259" key="8">
    <source>
        <dbReference type="Pfam" id="PF02687"/>
    </source>
</evidence>
<evidence type="ECO:0000256" key="5">
    <source>
        <dbReference type="ARBA" id="ARBA00023136"/>
    </source>
</evidence>
<protein>
    <recommendedName>
        <fullName evidence="8">ABC3 transporter permease C-terminal domain-containing protein</fullName>
    </recommendedName>
</protein>
<evidence type="ECO:0000256" key="7">
    <source>
        <dbReference type="SAM" id="Phobius"/>
    </source>
</evidence>
<evidence type="ECO:0000256" key="2">
    <source>
        <dbReference type="ARBA" id="ARBA00022475"/>
    </source>
</evidence>
<accession>C6PUF7</accession>
<comment type="caution">
    <text evidence="9">The sequence shown here is derived from an EMBL/GenBank/DDBJ whole genome shotgun (WGS) entry which is preliminary data.</text>
</comment>
<dbReference type="Proteomes" id="UP000004198">
    <property type="component" value="Unassembled WGS sequence"/>
</dbReference>
<keyword evidence="4 7" id="KW-1133">Transmembrane helix</keyword>
<dbReference type="OrthoDB" id="1899181at2"/>
<feature type="domain" description="ABC3 transporter permease C-terminal" evidence="8">
    <location>
        <begin position="262"/>
        <end position="375"/>
    </location>
</feature>
<dbReference type="RefSeq" id="WP_007061309.1">
    <property type="nucleotide sequence ID" value="NZ_ACVI01000036.1"/>
</dbReference>
<evidence type="ECO:0000256" key="6">
    <source>
        <dbReference type="ARBA" id="ARBA00038076"/>
    </source>
</evidence>
<evidence type="ECO:0000313" key="10">
    <source>
        <dbReference type="Proteomes" id="UP000004198"/>
    </source>
</evidence>
<feature type="transmembrane region" description="Helical" evidence="7">
    <location>
        <begin position="312"/>
        <end position="332"/>
    </location>
</feature>
<dbReference type="GO" id="GO:0005886">
    <property type="term" value="C:plasma membrane"/>
    <property type="evidence" value="ECO:0007669"/>
    <property type="project" value="UniProtKB-SubCell"/>
</dbReference>
<keyword evidence="5 7" id="KW-0472">Membrane</keyword>
<proteinExistence type="inferred from homology"/>
<comment type="similarity">
    <text evidence="6">Belongs to the ABC-4 integral membrane protein family.</text>
</comment>
<dbReference type="GO" id="GO:0022857">
    <property type="term" value="F:transmembrane transporter activity"/>
    <property type="evidence" value="ECO:0007669"/>
    <property type="project" value="TreeGrafter"/>
</dbReference>
<feature type="transmembrane region" description="Helical" evidence="7">
    <location>
        <begin position="31"/>
        <end position="52"/>
    </location>
</feature>
<dbReference type="EMBL" id="ACVI01000036">
    <property type="protein sequence ID" value="EET87155.1"/>
    <property type="molecule type" value="Genomic_DNA"/>
</dbReference>
<organism evidence="9 10">
    <name type="scientific">Clostridium carboxidivorans P7</name>
    <dbReference type="NCBI Taxonomy" id="536227"/>
    <lineage>
        <taxon>Bacteria</taxon>
        <taxon>Bacillati</taxon>
        <taxon>Bacillota</taxon>
        <taxon>Clostridia</taxon>
        <taxon>Eubacteriales</taxon>
        <taxon>Clostridiaceae</taxon>
        <taxon>Clostridium</taxon>
    </lineage>
</organism>
<gene>
    <name evidence="9" type="ORF">CcarbDRAFT_2424</name>
</gene>
<keyword evidence="10" id="KW-1185">Reference proteome</keyword>
<dbReference type="InterPro" id="IPR050250">
    <property type="entry name" value="Macrolide_Exporter_MacB"/>
</dbReference>
<feature type="transmembrane region" description="Helical" evidence="7">
    <location>
        <begin position="259"/>
        <end position="284"/>
    </location>
</feature>
<dbReference type="InterPro" id="IPR003838">
    <property type="entry name" value="ABC3_permease_C"/>
</dbReference>
<dbReference type="PANTHER" id="PTHR30572">
    <property type="entry name" value="MEMBRANE COMPONENT OF TRANSPORTER-RELATED"/>
    <property type="match status" value="1"/>
</dbReference>
<feature type="transmembrane region" description="Helical" evidence="7">
    <location>
        <begin position="352"/>
        <end position="372"/>
    </location>
</feature>
<comment type="subcellular location">
    <subcellularLocation>
        <location evidence="1">Cell membrane</location>
        <topology evidence="1">Multi-pass membrane protein</topology>
    </subcellularLocation>
</comment>
<keyword evidence="3 7" id="KW-0812">Transmembrane</keyword>
<dbReference type="PANTHER" id="PTHR30572:SF4">
    <property type="entry name" value="ABC TRANSPORTER PERMEASE YTRF"/>
    <property type="match status" value="1"/>
</dbReference>